<feature type="transmembrane region" description="Helical" evidence="5">
    <location>
        <begin position="334"/>
        <end position="357"/>
    </location>
</feature>
<evidence type="ECO:0000256" key="1">
    <source>
        <dbReference type="ARBA" id="ARBA00004141"/>
    </source>
</evidence>
<dbReference type="AlphaFoldDB" id="A0A381UN70"/>
<dbReference type="GO" id="GO:0016020">
    <property type="term" value="C:membrane"/>
    <property type="evidence" value="ECO:0007669"/>
    <property type="project" value="UniProtKB-SubCell"/>
</dbReference>
<feature type="transmembrane region" description="Helical" evidence="5">
    <location>
        <begin position="394"/>
        <end position="412"/>
    </location>
</feature>
<dbReference type="PANTHER" id="PTHR37422">
    <property type="entry name" value="TEICHURONIC ACID BIOSYNTHESIS PROTEIN TUAE"/>
    <property type="match status" value="1"/>
</dbReference>
<dbReference type="InterPro" id="IPR051533">
    <property type="entry name" value="WaaL-like"/>
</dbReference>
<keyword evidence="3 5" id="KW-1133">Transmembrane helix</keyword>
<organism evidence="7">
    <name type="scientific">marine metagenome</name>
    <dbReference type="NCBI Taxonomy" id="408172"/>
    <lineage>
        <taxon>unclassified sequences</taxon>
        <taxon>metagenomes</taxon>
        <taxon>ecological metagenomes</taxon>
    </lineage>
</organism>
<evidence type="ECO:0000256" key="2">
    <source>
        <dbReference type="ARBA" id="ARBA00022692"/>
    </source>
</evidence>
<evidence type="ECO:0000313" key="7">
    <source>
        <dbReference type="EMBL" id="SVA29625.1"/>
    </source>
</evidence>
<gene>
    <name evidence="7" type="ORF">METZ01_LOCUS82479</name>
</gene>
<feature type="transmembrane region" description="Helical" evidence="5">
    <location>
        <begin position="7"/>
        <end position="32"/>
    </location>
</feature>
<comment type="subcellular location">
    <subcellularLocation>
        <location evidence="1">Membrane</location>
        <topology evidence="1">Multi-pass membrane protein</topology>
    </subcellularLocation>
</comment>
<feature type="transmembrane region" description="Helical" evidence="5">
    <location>
        <begin position="52"/>
        <end position="68"/>
    </location>
</feature>
<evidence type="ECO:0000256" key="3">
    <source>
        <dbReference type="ARBA" id="ARBA00022989"/>
    </source>
</evidence>
<evidence type="ECO:0000259" key="6">
    <source>
        <dbReference type="Pfam" id="PF04932"/>
    </source>
</evidence>
<feature type="transmembrane region" description="Helical" evidence="5">
    <location>
        <begin position="77"/>
        <end position="95"/>
    </location>
</feature>
<feature type="transmembrane region" description="Helical" evidence="5">
    <location>
        <begin position="107"/>
        <end position="127"/>
    </location>
</feature>
<name>A0A381UN70_9ZZZZ</name>
<proteinExistence type="predicted"/>
<dbReference type="Pfam" id="PF04932">
    <property type="entry name" value="Wzy_C"/>
    <property type="match status" value="1"/>
</dbReference>
<keyword evidence="2 5" id="KW-0812">Transmembrane</keyword>
<reference evidence="7" key="1">
    <citation type="submission" date="2018-05" db="EMBL/GenBank/DDBJ databases">
        <authorList>
            <person name="Lanie J.A."/>
            <person name="Ng W.-L."/>
            <person name="Kazmierczak K.M."/>
            <person name="Andrzejewski T.M."/>
            <person name="Davidsen T.M."/>
            <person name="Wayne K.J."/>
            <person name="Tettelin H."/>
            <person name="Glass J.I."/>
            <person name="Rusch D."/>
            <person name="Podicherti R."/>
            <person name="Tsui H.-C.T."/>
            <person name="Winkler M.E."/>
        </authorList>
    </citation>
    <scope>NUCLEOTIDE SEQUENCE</scope>
</reference>
<dbReference type="EMBL" id="UINC01006787">
    <property type="protein sequence ID" value="SVA29625.1"/>
    <property type="molecule type" value="Genomic_DNA"/>
</dbReference>
<feature type="transmembrane region" description="Helical" evidence="5">
    <location>
        <begin position="369"/>
        <end position="388"/>
    </location>
</feature>
<evidence type="ECO:0000256" key="5">
    <source>
        <dbReference type="SAM" id="Phobius"/>
    </source>
</evidence>
<sequence length="420" mass="46984">MIISAVIGIAVSYGDFYLFHLLLFGLLVISLIQIKNANFLLSLKTRSGNYDLFFLAMFFWYALSIYWAPNMIYAGKYMFYIFCGIAIAQAVIYYAGNLSKMNALFRIMSIIFLIEIVVALLESFTAFRLPISPYSPWLTFFGKEPVNFEAFDNLFVYSDFRPPTGFHWNTNNLAITMVMILPFFLCSHQVLAKMLGSIAITSIILLAASRAVFLGLIIILCFYLIIIKKKVVTLSIIWFSVIGLFWGMSQLTESENPRINEVANTLEALTLYLKGDIDVGGSLEWRGELVNNGITALVKSKGLGVGAGGSVAIQEKIGGVAGRFTSMHNFWIEILVEGGVVFFSLMIVWYGSIIFNLFKISKLGSNNQIKYYASALLLAMIGFIPAAIAASSTIYFFPMWIMFGMAIAIISLHRKVEEIH</sequence>
<keyword evidence="4 5" id="KW-0472">Membrane</keyword>
<dbReference type="PANTHER" id="PTHR37422:SF23">
    <property type="entry name" value="TEICHURONIC ACID BIOSYNTHESIS PROTEIN TUAE"/>
    <property type="match status" value="1"/>
</dbReference>
<accession>A0A381UN70</accession>
<feature type="transmembrane region" description="Helical" evidence="5">
    <location>
        <begin position="198"/>
        <end position="224"/>
    </location>
</feature>
<evidence type="ECO:0000256" key="4">
    <source>
        <dbReference type="ARBA" id="ARBA00023136"/>
    </source>
</evidence>
<protein>
    <recommendedName>
        <fullName evidence="6">O-antigen ligase-related domain-containing protein</fullName>
    </recommendedName>
</protein>
<feature type="domain" description="O-antigen ligase-related" evidence="6">
    <location>
        <begin position="197"/>
        <end position="345"/>
    </location>
</feature>
<dbReference type="InterPro" id="IPR007016">
    <property type="entry name" value="O-antigen_ligase-rel_domated"/>
</dbReference>
<feature type="transmembrane region" description="Helical" evidence="5">
    <location>
        <begin position="231"/>
        <end position="248"/>
    </location>
</feature>